<dbReference type="Proteomes" id="UP000242875">
    <property type="component" value="Unassembled WGS sequence"/>
</dbReference>
<dbReference type="GO" id="GO:0061630">
    <property type="term" value="F:ubiquitin protein ligase activity"/>
    <property type="evidence" value="ECO:0007669"/>
    <property type="project" value="UniProtKB-EC"/>
</dbReference>
<comment type="similarity">
    <text evidence="6">Belongs to the BRE1 family.</text>
</comment>
<keyword evidence="10" id="KW-1185">Reference proteome</keyword>
<feature type="compositionally biased region" description="Polar residues" evidence="8">
    <location>
        <begin position="287"/>
        <end position="302"/>
    </location>
</feature>
<keyword evidence="6" id="KW-0833">Ubl conjugation pathway</keyword>
<evidence type="ECO:0000256" key="1">
    <source>
        <dbReference type="ARBA" id="ARBA00004123"/>
    </source>
</evidence>
<dbReference type="GO" id="GO:0033503">
    <property type="term" value="C:HULC complex"/>
    <property type="evidence" value="ECO:0007669"/>
    <property type="project" value="TreeGrafter"/>
</dbReference>
<gene>
    <name evidence="9" type="ORF">BZG36_03226</name>
</gene>
<organism evidence="9 10">
    <name type="scientific">Bifiguratus adelaidae</name>
    <dbReference type="NCBI Taxonomy" id="1938954"/>
    <lineage>
        <taxon>Eukaryota</taxon>
        <taxon>Fungi</taxon>
        <taxon>Fungi incertae sedis</taxon>
        <taxon>Mucoromycota</taxon>
        <taxon>Mucoromycotina</taxon>
        <taxon>Endogonomycetes</taxon>
        <taxon>Endogonales</taxon>
        <taxon>Endogonales incertae sedis</taxon>
        <taxon>Bifiguratus</taxon>
    </lineage>
</organism>
<keyword evidence="3 6" id="KW-0863">Zinc-finger</keyword>
<dbReference type="Pfam" id="PF08647">
    <property type="entry name" value="BRE1"/>
    <property type="match status" value="1"/>
</dbReference>
<evidence type="ECO:0000256" key="2">
    <source>
        <dbReference type="ARBA" id="ARBA00022723"/>
    </source>
</evidence>
<dbReference type="PANTHER" id="PTHR23163:SF0">
    <property type="entry name" value="E3 UBIQUITIN-PROTEIN LIGASE BRE1"/>
    <property type="match status" value="1"/>
</dbReference>
<evidence type="ECO:0000313" key="9">
    <source>
        <dbReference type="EMBL" id="OZJ02845.1"/>
    </source>
</evidence>
<dbReference type="EC" id="2.3.2.27" evidence="6"/>
<comment type="subcellular location">
    <subcellularLocation>
        <location evidence="1 6">Nucleus</location>
    </subcellularLocation>
</comment>
<keyword evidence="5 6" id="KW-0539">Nucleus</keyword>
<feature type="coiled-coil region" evidence="7">
    <location>
        <begin position="706"/>
        <end position="803"/>
    </location>
</feature>
<dbReference type="PANTHER" id="PTHR23163">
    <property type="entry name" value="RING FINGER PROTEIN-RELATED"/>
    <property type="match status" value="1"/>
</dbReference>
<evidence type="ECO:0000256" key="6">
    <source>
        <dbReference type="RuleBase" id="RU365038"/>
    </source>
</evidence>
<proteinExistence type="inferred from homology"/>
<keyword evidence="6 7" id="KW-0175">Coiled coil</keyword>
<keyword evidence="6" id="KW-0156">Chromatin regulator</keyword>
<feature type="coiled-coil region" evidence="7">
    <location>
        <begin position="422"/>
        <end position="556"/>
    </location>
</feature>
<comment type="catalytic activity">
    <reaction evidence="6">
        <text>S-ubiquitinyl-[E2 ubiquitin-conjugating enzyme]-L-cysteine + [acceptor protein]-L-lysine = [E2 ubiquitin-conjugating enzyme]-L-cysteine + N(6)-ubiquitinyl-[acceptor protein]-L-lysine.</text>
        <dbReference type="EC" id="2.3.2.27"/>
    </reaction>
</comment>
<dbReference type="GO" id="GO:0006325">
    <property type="term" value="P:chromatin organization"/>
    <property type="evidence" value="ECO:0007669"/>
    <property type="project" value="UniProtKB-KW"/>
</dbReference>
<reference evidence="9 10" key="1">
    <citation type="journal article" date="2017" name="Mycologia">
        <title>Bifiguratus adelaidae, gen. et sp. nov., a new member of Mucoromycotina in endophytic and soil-dwelling habitats.</title>
        <authorList>
            <person name="Torres-Cruz T.J."/>
            <person name="Billingsley Tobias T.L."/>
            <person name="Almatruk M."/>
            <person name="Hesse C."/>
            <person name="Kuske C.R."/>
            <person name="Desiro A."/>
            <person name="Benucci G.M."/>
            <person name="Bonito G."/>
            <person name="Stajich J.E."/>
            <person name="Dunlap C."/>
            <person name="Arnold A.E."/>
            <person name="Porras-Alfaro A."/>
        </authorList>
    </citation>
    <scope>NUCLEOTIDE SEQUENCE [LARGE SCALE GENOMIC DNA]</scope>
    <source>
        <strain evidence="9 10">AZ0501</strain>
    </source>
</reference>
<dbReference type="OrthoDB" id="10266039at2759"/>
<feature type="coiled-coil region" evidence="7">
    <location>
        <begin position="77"/>
        <end position="104"/>
    </location>
</feature>
<evidence type="ECO:0000256" key="8">
    <source>
        <dbReference type="SAM" id="MobiDB-lite"/>
    </source>
</evidence>
<dbReference type="UniPathway" id="UPA00143"/>
<feature type="region of interest" description="Disordered" evidence="8">
    <location>
        <begin position="282"/>
        <end position="316"/>
    </location>
</feature>
<dbReference type="GO" id="GO:0008270">
    <property type="term" value="F:zinc ion binding"/>
    <property type="evidence" value="ECO:0007669"/>
    <property type="project" value="UniProtKB-KW"/>
</dbReference>
<feature type="region of interest" description="Disordered" evidence="8">
    <location>
        <begin position="1"/>
        <end position="67"/>
    </location>
</feature>
<sequence length="847" mass="96636">MSGSDQDNKRSWSHLQDTTATAVRPPPFKKRFSTQPVSPTTPVQDAPRTNSSHPSVPANVDNADEGADPFNIEEFQKDAIYRQLREYKREVNRWQQRIAEEREFATARERDAALVIRQWEELTNVLSANAMEFIQQYELTTGALENTIPLVSLEAQSANDETVPERIVEILSSQAQQASPITHLINIITSWIRSLPKALQKASVNRIVELENGHYEQKVAELERLSKVWVETWESYRHTTSTYLHIKEELALTHTDFEVFKKSFDHVRLDLFKADKKFEQLKEKDSQAGTANGQGDTRTTSPMPEPEVDIEGDDESAKQNIQENGVSHSVKMEKSPSAIVNVAPDLQSQLAEQEVSQAIQELRPTLINLLKEVESYRLQMMNTPDTLIMETSPYKQIAAGMDTWRNRVLDAENRMNGVLKELEELKIGRRASMQEAQNAQQAAIKEMDVHLRKVEEELNEVRGQRDLAQQQLDDQKTMGEIVRSSDAESKILSETRAEWVKSLEMQVRRLKMKLLASRNEDLVVKIVGDSKYESLEEALQQLSEEKQSELAKLKDRVNGVIASAPQDYKDIFTPSLLSKFHLYNNLYTVMTIENASEANLRNHIQDQKQAKETEAKNLREKLAVQEKTNDQLAKEIENIGRVYTQLDEENSANLVALQQKEDELEKLTSEKMKYAQTFTMLNKAKDAHTLLTTALKKQTDKQLDSIKHLMEHEKSLTNQVAALDREIKANASVLEAHSAKVDEMTQQQQDLEKKVAIGNARYEEMQAQYIERVGHIENAKYGVKANERELRTLEAKVNALLKVHSPAESKLAKEVEELRPSLDALKMQFLQSTLQVPRASKVYAYIL</sequence>
<dbReference type="GO" id="GO:0005634">
    <property type="term" value="C:nucleus"/>
    <property type="evidence" value="ECO:0007669"/>
    <property type="project" value="UniProtKB-SubCell"/>
</dbReference>
<keyword evidence="2 6" id="KW-0479">Metal-binding</keyword>
<keyword evidence="4 6" id="KW-0862">Zinc</keyword>
<evidence type="ECO:0000313" key="10">
    <source>
        <dbReference type="Proteomes" id="UP000242875"/>
    </source>
</evidence>
<evidence type="ECO:0000256" key="3">
    <source>
        <dbReference type="ARBA" id="ARBA00022771"/>
    </source>
</evidence>
<evidence type="ECO:0000256" key="5">
    <source>
        <dbReference type="ARBA" id="ARBA00023242"/>
    </source>
</evidence>
<dbReference type="GO" id="GO:0016567">
    <property type="term" value="P:protein ubiquitination"/>
    <property type="evidence" value="ECO:0007669"/>
    <property type="project" value="UniProtKB-UniRule"/>
</dbReference>
<feature type="coiled-coil region" evidence="7">
    <location>
        <begin position="601"/>
        <end position="677"/>
    </location>
</feature>
<accession>A0A261XWU2</accession>
<comment type="caution">
    <text evidence="9">The sequence shown here is derived from an EMBL/GenBank/DDBJ whole genome shotgun (WGS) entry which is preliminary data.</text>
</comment>
<keyword evidence="6" id="KW-0808">Transferase</keyword>
<comment type="pathway">
    <text evidence="6">Protein modification; protein ubiquitination.</text>
</comment>
<evidence type="ECO:0000256" key="7">
    <source>
        <dbReference type="SAM" id="Coils"/>
    </source>
</evidence>
<protein>
    <recommendedName>
        <fullName evidence="6">E3 ubiquitin protein ligase</fullName>
        <ecNumber evidence="6">2.3.2.27</ecNumber>
    </recommendedName>
</protein>
<dbReference type="EMBL" id="MVBO01000121">
    <property type="protein sequence ID" value="OZJ02845.1"/>
    <property type="molecule type" value="Genomic_DNA"/>
</dbReference>
<name>A0A261XWU2_9FUNG</name>
<evidence type="ECO:0000256" key="4">
    <source>
        <dbReference type="ARBA" id="ARBA00022833"/>
    </source>
</evidence>
<dbReference type="InterPro" id="IPR013956">
    <property type="entry name" value="E3_ubiquit_lig_Bre1"/>
</dbReference>
<feature type="compositionally biased region" description="Polar residues" evidence="8">
    <location>
        <begin position="33"/>
        <end position="54"/>
    </location>
</feature>
<dbReference type="AlphaFoldDB" id="A0A261XWU2"/>
<feature type="compositionally biased region" description="Basic and acidic residues" evidence="8">
    <location>
        <begin position="1"/>
        <end position="10"/>
    </location>
</feature>